<dbReference type="PANTHER" id="PTHR38926:SF5">
    <property type="entry name" value="F-BOX AND LEUCINE-RICH REPEAT PROTEIN 6"/>
    <property type="match status" value="1"/>
</dbReference>
<dbReference type="InterPro" id="IPR001810">
    <property type="entry name" value="F-box_dom"/>
</dbReference>
<dbReference type="PANTHER" id="PTHR38926">
    <property type="entry name" value="F-BOX DOMAIN CONTAINING PROTEIN, EXPRESSED"/>
    <property type="match status" value="1"/>
</dbReference>
<sequence>MTYLSDVPIEVLRLILSNINHQTYLYECALVNKNWYAVTNPLLWREPMFFAAGAYRKEMISYWLSRAFRQAPTHGLHATPLGHYIRRLSILLYTNLQDMRHVINNVPLVEQLSIEVKTLTNVDIYQIALKCPKLKRLSLRYQKCYSGFFDSSDDFFTLLQLCTNLRELSINTNFRTTCLLSSLKHDRLEKLRLITSGSPRRIPLGLTFSNIPTLTNLDLDSLAAPYFRHYRTLPSPTFFPGLTRLRISMLYGAAIDNEAVVSFFKAHPLIDTLTIQSMKIDSAIMTSLTTDLVHLKRLTLIDNGCLPPFTMALPLLERLDLRHCSMNVPSTVYMATLFPNIHYIYVSKRYDPVLRKSSNIMGDDSQSDKLTIESLTQLKYLNFASYDSVPVDLKVNVPRRIGGKLAKADWNSIQRTAVGLAIIC</sequence>
<dbReference type="PROSITE" id="PS50181">
    <property type="entry name" value="FBOX"/>
    <property type="match status" value="1"/>
</dbReference>
<dbReference type="Pfam" id="PF12937">
    <property type="entry name" value="F-box-like"/>
    <property type="match status" value="1"/>
</dbReference>
<dbReference type="SUPFAM" id="SSF52047">
    <property type="entry name" value="RNI-like"/>
    <property type="match status" value="1"/>
</dbReference>
<dbReference type="InParanoid" id="A0A163J7R9"/>
<keyword evidence="3" id="KW-1185">Reference proteome</keyword>
<proteinExistence type="predicted"/>
<dbReference type="AlphaFoldDB" id="A0A163J7R9"/>
<dbReference type="InterPro" id="IPR036047">
    <property type="entry name" value="F-box-like_dom_sf"/>
</dbReference>
<accession>A0A163J7R9</accession>
<protein>
    <recommendedName>
        <fullName evidence="1">F-box domain-containing protein</fullName>
    </recommendedName>
</protein>
<dbReference type="Proteomes" id="UP000078561">
    <property type="component" value="Unassembled WGS sequence"/>
</dbReference>
<reference evidence="2" key="1">
    <citation type="submission" date="2016-04" db="EMBL/GenBank/DDBJ databases">
        <authorList>
            <person name="Evans L.H."/>
            <person name="Alamgir A."/>
            <person name="Owens N."/>
            <person name="Weber N.D."/>
            <person name="Virtaneva K."/>
            <person name="Barbian K."/>
            <person name="Babar A."/>
            <person name="Rosenke K."/>
        </authorList>
    </citation>
    <scope>NUCLEOTIDE SEQUENCE [LARGE SCALE GENOMIC DNA]</scope>
    <source>
        <strain evidence="2">CBS 101.48</strain>
    </source>
</reference>
<name>A0A163J7R9_ABSGL</name>
<evidence type="ECO:0000313" key="2">
    <source>
        <dbReference type="EMBL" id="SAL97663.1"/>
    </source>
</evidence>
<gene>
    <name evidence="2" type="primary">ABSGL_03170.1 scaffold 4267</name>
</gene>
<evidence type="ECO:0000313" key="3">
    <source>
        <dbReference type="Proteomes" id="UP000078561"/>
    </source>
</evidence>
<dbReference type="InterPro" id="IPR032675">
    <property type="entry name" value="LRR_dom_sf"/>
</dbReference>
<organism evidence="2">
    <name type="scientific">Absidia glauca</name>
    <name type="common">Pin mould</name>
    <dbReference type="NCBI Taxonomy" id="4829"/>
    <lineage>
        <taxon>Eukaryota</taxon>
        <taxon>Fungi</taxon>
        <taxon>Fungi incertae sedis</taxon>
        <taxon>Mucoromycota</taxon>
        <taxon>Mucoromycotina</taxon>
        <taxon>Mucoromycetes</taxon>
        <taxon>Mucorales</taxon>
        <taxon>Cunninghamellaceae</taxon>
        <taxon>Absidia</taxon>
    </lineage>
</organism>
<evidence type="ECO:0000259" key="1">
    <source>
        <dbReference type="PROSITE" id="PS50181"/>
    </source>
</evidence>
<dbReference type="Gene3D" id="3.80.10.10">
    <property type="entry name" value="Ribonuclease Inhibitor"/>
    <property type="match status" value="1"/>
</dbReference>
<feature type="domain" description="F-box" evidence="1">
    <location>
        <begin position="1"/>
        <end position="47"/>
    </location>
</feature>
<dbReference type="EMBL" id="LT551899">
    <property type="protein sequence ID" value="SAL97663.1"/>
    <property type="molecule type" value="Genomic_DNA"/>
</dbReference>
<dbReference type="SUPFAM" id="SSF81383">
    <property type="entry name" value="F-box domain"/>
    <property type="match status" value="1"/>
</dbReference>
<dbReference type="OrthoDB" id="10257471at2759"/>